<feature type="region of interest" description="Disordered" evidence="1">
    <location>
        <begin position="1"/>
        <end position="90"/>
    </location>
</feature>
<name>A0ABV2T9G3_9BACT</name>
<dbReference type="RefSeq" id="WP_354662238.1">
    <property type="nucleotide sequence ID" value="NZ_JBEXAC010000002.1"/>
</dbReference>
<evidence type="ECO:0000256" key="1">
    <source>
        <dbReference type="SAM" id="MobiDB-lite"/>
    </source>
</evidence>
<protein>
    <submittedName>
        <fullName evidence="2">Uncharacterized protein</fullName>
    </submittedName>
</protein>
<feature type="compositionally biased region" description="Polar residues" evidence="1">
    <location>
        <begin position="49"/>
        <end position="65"/>
    </location>
</feature>
<dbReference type="EMBL" id="JBEXAC010000002">
    <property type="protein sequence ID" value="MET6999674.1"/>
    <property type="molecule type" value="Genomic_DNA"/>
</dbReference>
<sequence>MKRKNVALKTQHSGTSEKETNQTPISKKQMNDLLSKLNDRDKIEISGTARISTPISGTTTSNSARTNDDHPLPRKTYQYRRDEPSYQTQP</sequence>
<evidence type="ECO:0000313" key="3">
    <source>
        <dbReference type="Proteomes" id="UP001549749"/>
    </source>
</evidence>
<evidence type="ECO:0000313" key="2">
    <source>
        <dbReference type="EMBL" id="MET6999674.1"/>
    </source>
</evidence>
<gene>
    <name evidence="2" type="ORF">ABR189_19955</name>
</gene>
<comment type="caution">
    <text evidence="2">The sequence shown here is derived from an EMBL/GenBank/DDBJ whole genome shotgun (WGS) entry which is preliminary data.</text>
</comment>
<reference evidence="2 3" key="1">
    <citation type="submission" date="2024-06" db="EMBL/GenBank/DDBJ databases">
        <title>Chitinophaga defluvii sp. nov., isolated from municipal sewage.</title>
        <authorList>
            <person name="Zhang L."/>
        </authorList>
    </citation>
    <scope>NUCLEOTIDE SEQUENCE [LARGE SCALE GENOMIC DNA]</scope>
    <source>
        <strain evidence="2 3">H8</strain>
    </source>
</reference>
<dbReference type="Proteomes" id="UP001549749">
    <property type="component" value="Unassembled WGS sequence"/>
</dbReference>
<accession>A0ABV2T9G3</accession>
<proteinExistence type="predicted"/>
<organism evidence="2 3">
    <name type="scientific">Chitinophaga defluvii</name>
    <dbReference type="NCBI Taxonomy" id="3163343"/>
    <lineage>
        <taxon>Bacteria</taxon>
        <taxon>Pseudomonadati</taxon>
        <taxon>Bacteroidota</taxon>
        <taxon>Chitinophagia</taxon>
        <taxon>Chitinophagales</taxon>
        <taxon>Chitinophagaceae</taxon>
        <taxon>Chitinophaga</taxon>
    </lineage>
</organism>
<keyword evidence="3" id="KW-1185">Reference proteome</keyword>